<feature type="region of interest" description="Disordered" evidence="8">
    <location>
        <begin position="107"/>
        <end position="127"/>
    </location>
</feature>
<name>A0A369MGD9_EGGLN</name>
<sequence>MKSAFNTETLRSITHSLGRFLAIAAIVALGTGFYAGLRMTAPDMKLAADEYFDGTSLMDIRVLSTLGLTDDDIAALRHVEGVEAVMPARETDVMASIDGEQYATRVHSLPDAARTSDTSDGVHARSDDPDYLNRPLLVRGSWPQKTGECVLSANLVENDAIAVGDTLTITEGVQDVDQTLVTRTYTVTGFVNAPYYATSSSMGETTLGSGSIQQYMYVPESDFSADLPYTEAYLTVRGAANERASSDAYQRLVDEVADRIKALAPEREQARVDQLKSDAQKELDEKRADYEGERADAQSQLDDAKRQLDDAAATIAASEQELADGQAAYDSGASELASQRASAQAQLDDAERQIAEGQAQLDAQRPQLDDAAGQLQAARAQWQQGADALAAAWGDWERQSDELDAGITRAQAGVADAAAGVDRIQKGIDALEEQIKQLDPDKDAQKIAELRAEQDALKAQQQDLRAQMALVQATLDDLVNVQKPKLEAARAELQGKQDALDSSKVELEQQQAAYEGGKAQFDASARKLDQARADLASSRSQADAQIAAAQQQLDDAAARLQDGRAQLEQGRADYDSGLAEYEQKKSDADAQLADAERRLDDAQKQIDDLERPEWLVMDRTANYGAASFEADADRVDSIAAVFPFIFFLVAALVALTTMTRMVEEERALIGTFKALGYRRTRIASKYLAYAAAASGIGSILGILALSQVLPAVIMKAYGIIYFVPELPLPLPVDPGFAGLAAGLGVGVTLFATWAAVAATLRERPAQLMLPRAPKAGKRIVLERIGPLWRHLSFSWKVTFRNLFRYKKRFVMTVIGIAGCTALLLTGLGLSNAINDIIDKQFGEITKYNAVVTLADDLSSEEQRRIDDLLDDGSLVTAHTLVMRQNMLAGGPDEQDKRMELVVPEDPASFDRFVALNTRVGHHPVKLDDDGLVLTEKLAAELGVRAGDAVTLTEQDAIGNATGTSYEATVTGIVENYVYHYAYMGPALYEQLMGKAPDYRTVLAVTTSDPDLRVQFSNDLLAAGGVKTVAYNDETIDAYRDMMSSVNMIVVVLVTAAAALAFIVLYNLTNINITERMREIATLKVLGFTPREMNAYIFREIFLLAAIGCAVGLVLGVWMEGFVVVTAEVDQIMFGRAIHPTSFLLAFLLTMLFTVLVMLAMRGKLRRIDMVESLKSNE</sequence>
<feature type="transmembrane region" description="Helical" evidence="9">
    <location>
        <begin position="1047"/>
        <end position="1067"/>
    </location>
</feature>
<keyword evidence="3 9" id="KW-0812">Transmembrane</keyword>
<feature type="region of interest" description="Disordered" evidence="8">
    <location>
        <begin position="271"/>
        <end position="301"/>
    </location>
</feature>
<dbReference type="GO" id="GO:0005886">
    <property type="term" value="C:plasma membrane"/>
    <property type="evidence" value="ECO:0007669"/>
    <property type="project" value="UniProtKB-SubCell"/>
</dbReference>
<comment type="subcellular location">
    <subcellularLocation>
        <location evidence="1">Cell membrane</location>
        <topology evidence="1">Multi-pass membrane protein</topology>
    </subcellularLocation>
</comment>
<feature type="transmembrane region" description="Helical" evidence="9">
    <location>
        <begin position="20"/>
        <end position="37"/>
    </location>
</feature>
<dbReference type="Gene3D" id="1.10.287.1490">
    <property type="match status" value="1"/>
</dbReference>
<comment type="similarity">
    <text evidence="6">Belongs to the ABC-4 integral membrane protein family.</text>
</comment>
<comment type="caution">
    <text evidence="12">The sequence shown here is derived from an EMBL/GenBank/DDBJ whole genome shotgun (WGS) entry which is preliminary data.</text>
</comment>
<evidence type="ECO:0000256" key="9">
    <source>
        <dbReference type="SAM" id="Phobius"/>
    </source>
</evidence>
<reference evidence="12 13" key="1">
    <citation type="journal article" date="2018" name="Elife">
        <title>Discovery and characterization of a prevalent human gut bacterial enzyme sufficient for the inactivation of a family of plant toxins.</title>
        <authorList>
            <person name="Koppel N."/>
            <person name="Bisanz J.E."/>
            <person name="Pandelia M.E."/>
            <person name="Turnbaugh P.J."/>
            <person name="Balskus E.P."/>
        </authorList>
    </citation>
    <scope>NUCLEOTIDE SEQUENCE [LARGE SCALE GENOMIC DNA]</scope>
    <source>
        <strain evidence="12 13">W1 BHI 6</strain>
    </source>
</reference>
<gene>
    <name evidence="12" type="ORF">C1875_07065</name>
</gene>
<evidence type="ECO:0000256" key="5">
    <source>
        <dbReference type="ARBA" id="ARBA00023136"/>
    </source>
</evidence>
<feature type="transmembrane region" description="Helical" evidence="9">
    <location>
        <begin position="1136"/>
        <end position="1159"/>
    </location>
</feature>
<dbReference type="PANTHER" id="PTHR30287">
    <property type="entry name" value="MEMBRANE COMPONENT OF PREDICTED ABC SUPERFAMILY METABOLITE UPTAKE TRANSPORTER"/>
    <property type="match status" value="1"/>
</dbReference>
<evidence type="ECO:0000259" key="10">
    <source>
        <dbReference type="Pfam" id="PF02687"/>
    </source>
</evidence>
<feature type="transmembrane region" description="Helical" evidence="9">
    <location>
        <begin position="1100"/>
        <end position="1124"/>
    </location>
</feature>
<feature type="transmembrane region" description="Helical" evidence="9">
    <location>
        <begin position="736"/>
        <end position="760"/>
    </location>
</feature>
<accession>A0A369MGD9</accession>
<evidence type="ECO:0000256" key="2">
    <source>
        <dbReference type="ARBA" id="ARBA00022475"/>
    </source>
</evidence>
<dbReference type="RefSeq" id="WP_114533655.1">
    <property type="nucleotide sequence ID" value="NZ_JADNOB010000009.1"/>
</dbReference>
<keyword evidence="7" id="KW-0175">Coiled coil</keyword>
<evidence type="ECO:0000259" key="11">
    <source>
        <dbReference type="Pfam" id="PF12704"/>
    </source>
</evidence>
<feature type="transmembrane region" description="Helical" evidence="9">
    <location>
        <begin position="686"/>
        <end position="705"/>
    </location>
</feature>
<keyword evidence="2" id="KW-1003">Cell membrane</keyword>
<dbReference type="AlphaFoldDB" id="A0A369MGD9"/>
<dbReference type="InterPro" id="IPR025857">
    <property type="entry name" value="MacB_PCD"/>
</dbReference>
<keyword evidence="5 9" id="KW-0472">Membrane</keyword>
<proteinExistence type="inferred from homology"/>
<dbReference type="InterPro" id="IPR003838">
    <property type="entry name" value="ABC3_permease_C"/>
</dbReference>
<feature type="coiled-coil region" evidence="7">
    <location>
        <begin position="539"/>
        <end position="612"/>
    </location>
</feature>
<evidence type="ECO:0000256" key="8">
    <source>
        <dbReference type="SAM" id="MobiDB-lite"/>
    </source>
</evidence>
<evidence type="ECO:0000256" key="1">
    <source>
        <dbReference type="ARBA" id="ARBA00004651"/>
    </source>
</evidence>
<evidence type="ECO:0000256" key="3">
    <source>
        <dbReference type="ARBA" id="ARBA00022692"/>
    </source>
</evidence>
<evidence type="ECO:0000256" key="6">
    <source>
        <dbReference type="ARBA" id="ARBA00038076"/>
    </source>
</evidence>
<dbReference type="EMBL" id="PPTU01000008">
    <property type="protein sequence ID" value="RDB70950.1"/>
    <property type="molecule type" value="Genomic_DNA"/>
</dbReference>
<feature type="coiled-coil region" evidence="7">
    <location>
        <begin position="447"/>
        <end position="510"/>
    </location>
</feature>
<feature type="domain" description="ABC3 transporter permease C-terminal" evidence="10">
    <location>
        <begin position="1051"/>
        <end position="1168"/>
    </location>
</feature>
<feature type="transmembrane region" description="Helical" evidence="9">
    <location>
        <begin position="638"/>
        <end position="658"/>
    </location>
</feature>
<keyword evidence="4 9" id="KW-1133">Transmembrane helix</keyword>
<feature type="domain" description="MacB-like periplasmic core" evidence="11">
    <location>
        <begin position="22"/>
        <end position="251"/>
    </location>
</feature>
<feature type="domain" description="ABC3 transporter permease C-terminal" evidence="10">
    <location>
        <begin position="641"/>
        <end position="761"/>
    </location>
</feature>
<protein>
    <submittedName>
        <fullName evidence="12">ABC transporter permease</fullName>
    </submittedName>
</protein>
<feature type="transmembrane region" description="Helical" evidence="9">
    <location>
        <begin position="809"/>
        <end position="829"/>
    </location>
</feature>
<dbReference type="Pfam" id="PF12704">
    <property type="entry name" value="MacB_PCD"/>
    <property type="match status" value="1"/>
</dbReference>
<dbReference type="InterPro" id="IPR038766">
    <property type="entry name" value="Membrane_comp_ABC_pdt"/>
</dbReference>
<evidence type="ECO:0000313" key="13">
    <source>
        <dbReference type="Proteomes" id="UP000253970"/>
    </source>
</evidence>
<organism evidence="12 13">
    <name type="scientific">Eggerthella lenta</name>
    <name type="common">Eubacterium lentum</name>
    <dbReference type="NCBI Taxonomy" id="84112"/>
    <lineage>
        <taxon>Bacteria</taxon>
        <taxon>Bacillati</taxon>
        <taxon>Actinomycetota</taxon>
        <taxon>Coriobacteriia</taxon>
        <taxon>Eggerthellales</taxon>
        <taxon>Eggerthellaceae</taxon>
        <taxon>Eggerthella</taxon>
    </lineage>
</organism>
<dbReference type="Proteomes" id="UP000253970">
    <property type="component" value="Unassembled WGS sequence"/>
</dbReference>
<evidence type="ECO:0000256" key="4">
    <source>
        <dbReference type="ARBA" id="ARBA00022989"/>
    </source>
</evidence>
<dbReference type="Pfam" id="PF02687">
    <property type="entry name" value="FtsX"/>
    <property type="match status" value="2"/>
</dbReference>
<evidence type="ECO:0000256" key="7">
    <source>
        <dbReference type="SAM" id="Coils"/>
    </source>
</evidence>
<dbReference type="PANTHER" id="PTHR30287:SF1">
    <property type="entry name" value="INNER MEMBRANE PROTEIN"/>
    <property type="match status" value="1"/>
</dbReference>
<evidence type="ECO:0000313" key="12">
    <source>
        <dbReference type="EMBL" id="RDB70950.1"/>
    </source>
</evidence>